<dbReference type="PANTHER" id="PTHR46558">
    <property type="entry name" value="TRACRIPTIONAL REGULATORY PROTEIN-RELATED-RELATED"/>
    <property type="match status" value="1"/>
</dbReference>
<keyword evidence="4" id="KW-1185">Reference proteome</keyword>
<gene>
    <name evidence="3" type="ORF">LSP04_23730</name>
</gene>
<dbReference type="InterPro" id="IPR001387">
    <property type="entry name" value="Cro/C1-type_HTH"/>
</dbReference>
<dbReference type="Proteomes" id="UP000321691">
    <property type="component" value="Unassembled WGS sequence"/>
</dbReference>
<dbReference type="InterPro" id="IPR010982">
    <property type="entry name" value="Lambda_DNA-bd_dom_sf"/>
</dbReference>
<reference evidence="3 4" key="1">
    <citation type="submission" date="2019-07" db="EMBL/GenBank/DDBJ databases">
        <title>Whole genome shotgun sequence of Lactobacillus spicheri NBRC 107155.</title>
        <authorList>
            <person name="Hosoyama A."/>
            <person name="Uohara A."/>
            <person name="Ohji S."/>
            <person name="Ichikawa N."/>
        </authorList>
    </citation>
    <scope>NUCLEOTIDE SEQUENCE [LARGE SCALE GENOMIC DNA]</scope>
    <source>
        <strain evidence="3 4">NBRC 107155</strain>
    </source>
</reference>
<dbReference type="RefSeq" id="WP_082605148.1">
    <property type="nucleotide sequence ID" value="NZ_BJZI01000069.1"/>
</dbReference>
<dbReference type="SMART" id="SM00530">
    <property type="entry name" value="HTH_XRE"/>
    <property type="match status" value="1"/>
</dbReference>
<dbReference type="PANTHER" id="PTHR46558:SF15">
    <property type="entry name" value="HELIX-TURN-HELIX DOMAIN PROTEIN"/>
    <property type="match status" value="1"/>
</dbReference>
<feature type="domain" description="HTH cro/C1-type" evidence="2">
    <location>
        <begin position="5"/>
        <end position="59"/>
    </location>
</feature>
<evidence type="ECO:0000313" key="3">
    <source>
        <dbReference type="EMBL" id="GEO67954.1"/>
    </source>
</evidence>
<dbReference type="PROSITE" id="PS50943">
    <property type="entry name" value="HTH_CROC1"/>
    <property type="match status" value="1"/>
</dbReference>
<keyword evidence="1" id="KW-0238">DNA-binding</keyword>
<evidence type="ECO:0000313" key="4">
    <source>
        <dbReference type="Proteomes" id="UP000321691"/>
    </source>
</evidence>
<protein>
    <submittedName>
        <fullName evidence="3">Transcriptional regulator</fullName>
    </submittedName>
</protein>
<evidence type="ECO:0000259" key="2">
    <source>
        <dbReference type="PROSITE" id="PS50943"/>
    </source>
</evidence>
<dbReference type="Pfam" id="PF01381">
    <property type="entry name" value="HTH_3"/>
    <property type="match status" value="1"/>
</dbReference>
<comment type="caution">
    <text evidence="3">The sequence shown here is derived from an EMBL/GenBank/DDBJ whole genome shotgun (WGS) entry which is preliminary data.</text>
</comment>
<dbReference type="CDD" id="cd00093">
    <property type="entry name" value="HTH_XRE"/>
    <property type="match status" value="1"/>
</dbReference>
<proteinExistence type="predicted"/>
<accession>A0ABQ0WSS6</accession>
<organism evidence="3 4">
    <name type="scientific">Levilactobacillus spicheri</name>
    <dbReference type="NCBI Taxonomy" id="216463"/>
    <lineage>
        <taxon>Bacteria</taxon>
        <taxon>Bacillati</taxon>
        <taxon>Bacillota</taxon>
        <taxon>Bacilli</taxon>
        <taxon>Lactobacillales</taxon>
        <taxon>Lactobacillaceae</taxon>
        <taxon>Levilactobacillus</taxon>
    </lineage>
</organism>
<name>A0ABQ0WSS6_9LACO</name>
<dbReference type="Gene3D" id="1.10.260.40">
    <property type="entry name" value="lambda repressor-like DNA-binding domains"/>
    <property type="match status" value="1"/>
</dbReference>
<dbReference type="SUPFAM" id="SSF47413">
    <property type="entry name" value="lambda repressor-like DNA-binding domains"/>
    <property type="match status" value="1"/>
</dbReference>
<evidence type="ECO:0000256" key="1">
    <source>
        <dbReference type="ARBA" id="ARBA00023125"/>
    </source>
</evidence>
<dbReference type="EMBL" id="BJZI01000069">
    <property type="protein sequence ID" value="GEO67954.1"/>
    <property type="molecule type" value="Genomic_DNA"/>
</dbReference>
<sequence>MKSHLKYYRKRAGLSQEQLASKTKFSVSTVASMENGRRDGSVDTIISMASFFGVTVDELLFGPNDSNSTNKRPEEVS</sequence>